<evidence type="ECO:0000313" key="1">
    <source>
        <dbReference type="EMBL" id="KAF5899265.1"/>
    </source>
</evidence>
<accession>A0A8J4XDQ7</accession>
<name>A0A8J4XDQ7_CLAMG</name>
<protein>
    <submittedName>
        <fullName evidence="1">Lactosylceramide alpha-2,3-sialyltransferase</fullName>
    </submittedName>
</protein>
<dbReference type="AlphaFoldDB" id="A0A8J4XDQ7"/>
<dbReference type="Proteomes" id="UP000727407">
    <property type="component" value="Unassembled WGS sequence"/>
</dbReference>
<gene>
    <name evidence="1" type="primary">rapgef6</name>
    <name evidence="1" type="ORF">DAT39_011026</name>
</gene>
<keyword evidence="2" id="KW-1185">Reference proteome</keyword>
<reference evidence="1" key="1">
    <citation type="submission" date="2020-07" db="EMBL/GenBank/DDBJ databases">
        <title>Clarias magur genome sequencing, assembly and annotation.</title>
        <authorList>
            <person name="Kushwaha B."/>
            <person name="Kumar R."/>
            <person name="Das P."/>
            <person name="Joshi C.G."/>
            <person name="Kumar D."/>
            <person name="Nagpure N.S."/>
            <person name="Pandey M."/>
            <person name="Agarwal S."/>
            <person name="Srivastava S."/>
            <person name="Singh M."/>
            <person name="Sahoo L."/>
            <person name="Jayasankar P."/>
            <person name="Meher P.K."/>
            <person name="Koringa P.G."/>
            <person name="Iquebal M.A."/>
            <person name="Das S.P."/>
            <person name="Bit A."/>
            <person name="Patnaik S."/>
            <person name="Patel N."/>
            <person name="Shah T.M."/>
            <person name="Hinsu A."/>
            <person name="Jena J.K."/>
        </authorList>
    </citation>
    <scope>NUCLEOTIDE SEQUENCE</scope>
    <source>
        <strain evidence="1">CIFAMagur01</strain>
        <tissue evidence="1">Testis</tissue>
    </source>
</reference>
<sequence>MSLSPGAASRALRSAGNNPVCGGFGVFVPGVTPRSRAAAPVCRSVEPGCELASCGLRPNFLWLIYTQEGCRIPGIGGTARASKSD</sequence>
<organism evidence="1 2">
    <name type="scientific">Clarias magur</name>
    <name type="common">Asian catfish</name>
    <name type="synonym">Macropteronotus magur</name>
    <dbReference type="NCBI Taxonomy" id="1594786"/>
    <lineage>
        <taxon>Eukaryota</taxon>
        <taxon>Metazoa</taxon>
        <taxon>Chordata</taxon>
        <taxon>Craniata</taxon>
        <taxon>Vertebrata</taxon>
        <taxon>Euteleostomi</taxon>
        <taxon>Actinopterygii</taxon>
        <taxon>Neopterygii</taxon>
        <taxon>Teleostei</taxon>
        <taxon>Ostariophysi</taxon>
        <taxon>Siluriformes</taxon>
        <taxon>Clariidae</taxon>
        <taxon>Clarias</taxon>
    </lineage>
</organism>
<proteinExistence type="predicted"/>
<dbReference type="EMBL" id="QNUK01000173">
    <property type="protein sequence ID" value="KAF5899265.1"/>
    <property type="molecule type" value="Genomic_DNA"/>
</dbReference>
<evidence type="ECO:0000313" key="2">
    <source>
        <dbReference type="Proteomes" id="UP000727407"/>
    </source>
</evidence>
<comment type="caution">
    <text evidence="1">The sequence shown here is derived from an EMBL/GenBank/DDBJ whole genome shotgun (WGS) entry which is preliminary data.</text>
</comment>